<proteinExistence type="inferred from homology"/>
<dbReference type="InterPro" id="IPR005531">
    <property type="entry name" value="Asp23"/>
</dbReference>
<sequence>MEKSLHNEGEQFGKLNISDDVLSTIASIAASEVKGVTSMSGGITGGIVEMLGKKPVGKGVKIEIEEEKVKVDIFLVVNYGVRIPDVAWEVQENVKKSIEAMAGLKVAQVNINVQGVNFQKVNPKEGDLKSQEEK</sequence>
<organism evidence="2 3">
    <name type="scientific">Irregularibacter muris</name>
    <dbReference type="NCBI Taxonomy" id="1796619"/>
    <lineage>
        <taxon>Bacteria</taxon>
        <taxon>Bacillati</taxon>
        <taxon>Bacillota</taxon>
        <taxon>Clostridia</taxon>
        <taxon>Eubacteriales</taxon>
        <taxon>Eubacteriaceae</taxon>
        <taxon>Irregularibacter</taxon>
    </lineage>
</organism>
<dbReference type="RefSeq" id="WP_257529460.1">
    <property type="nucleotide sequence ID" value="NZ_JANKAS010000002.1"/>
</dbReference>
<dbReference type="Pfam" id="PF03780">
    <property type="entry name" value="Asp23"/>
    <property type="match status" value="1"/>
</dbReference>
<dbReference type="Proteomes" id="UP001205748">
    <property type="component" value="Unassembled WGS sequence"/>
</dbReference>
<accession>A0AAE3HEG0</accession>
<comment type="similarity">
    <text evidence="1">Belongs to the asp23 family.</text>
</comment>
<protein>
    <submittedName>
        <fullName evidence="2">Asp23/Gls24 family envelope stress response protein</fullName>
    </submittedName>
</protein>
<dbReference type="EMBL" id="JANKAS010000002">
    <property type="protein sequence ID" value="MCR1897995.1"/>
    <property type="molecule type" value="Genomic_DNA"/>
</dbReference>
<name>A0AAE3HEG0_9FIRM</name>
<evidence type="ECO:0000256" key="1">
    <source>
        <dbReference type="ARBA" id="ARBA00005721"/>
    </source>
</evidence>
<evidence type="ECO:0000313" key="3">
    <source>
        <dbReference type="Proteomes" id="UP001205748"/>
    </source>
</evidence>
<dbReference type="PANTHER" id="PTHR34297">
    <property type="entry name" value="HYPOTHETICAL CYTOSOLIC PROTEIN-RELATED"/>
    <property type="match status" value="1"/>
</dbReference>
<dbReference type="AlphaFoldDB" id="A0AAE3HEG0"/>
<reference evidence="2" key="1">
    <citation type="submission" date="2022-07" db="EMBL/GenBank/DDBJ databases">
        <title>Enhanced cultured diversity of the mouse gut microbiota enables custom-made synthetic communities.</title>
        <authorList>
            <person name="Afrizal A."/>
        </authorList>
    </citation>
    <scope>NUCLEOTIDE SEQUENCE</scope>
    <source>
        <strain evidence="2">DSM 28593</strain>
    </source>
</reference>
<gene>
    <name evidence="2" type="ORF">NSA47_03200</name>
</gene>
<keyword evidence="3" id="KW-1185">Reference proteome</keyword>
<evidence type="ECO:0000313" key="2">
    <source>
        <dbReference type="EMBL" id="MCR1897995.1"/>
    </source>
</evidence>
<comment type="caution">
    <text evidence="2">The sequence shown here is derived from an EMBL/GenBank/DDBJ whole genome shotgun (WGS) entry which is preliminary data.</text>
</comment>